<feature type="compositionally biased region" description="Polar residues" evidence="1">
    <location>
        <begin position="119"/>
        <end position="128"/>
    </location>
</feature>
<evidence type="ECO:0000313" key="3">
    <source>
        <dbReference type="Proteomes" id="UP000327294"/>
    </source>
</evidence>
<dbReference type="KEGG" id="sphv:F9278_25800"/>
<feature type="region of interest" description="Disordered" evidence="1">
    <location>
        <begin position="108"/>
        <end position="129"/>
    </location>
</feature>
<dbReference type="AlphaFoldDB" id="A0A5P8K868"/>
<proteinExistence type="predicted"/>
<evidence type="ECO:0000256" key="1">
    <source>
        <dbReference type="SAM" id="MobiDB-lite"/>
    </source>
</evidence>
<organism evidence="2 3">
    <name type="scientific">Streptomyces phaeolivaceus</name>
    <dbReference type="NCBI Taxonomy" id="2653200"/>
    <lineage>
        <taxon>Bacteria</taxon>
        <taxon>Bacillati</taxon>
        <taxon>Actinomycetota</taxon>
        <taxon>Actinomycetes</taxon>
        <taxon>Kitasatosporales</taxon>
        <taxon>Streptomycetaceae</taxon>
        <taxon>Streptomyces</taxon>
    </lineage>
</organism>
<accession>A0A5P8K868</accession>
<dbReference type="EMBL" id="CP045096">
    <property type="protein sequence ID" value="QFQ98998.1"/>
    <property type="molecule type" value="Genomic_DNA"/>
</dbReference>
<gene>
    <name evidence="2" type="ORF">F9278_25800</name>
</gene>
<name>A0A5P8K868_9ACTN</name>
<keyword evidence="3" id="KW-1185">Reference proteome</keyword>
<dbReference type="Proteomes" id="UP000327294">
    <property type="component" value="Chromosome"/>
</dbReference>
<sequence length="184" mass="20211">MGDGGADPGVAGWVAPSASDLYNRVFHPNQRKSRGLPTMDAGRSGPINLTDEGQNAWYIIHEATHRFAGTLDYPYSARDMELQEEDGNAATDALVPEGAAEREATMLGKRALRDPATYSGANDGSNRQPDWYAMGRRALMNADSYAQFILIATGYRAPRVRRRRPVTVAWWTAGGAGRRARSRR</sequence>
<reference evidence="2 3" key="1">
    <citation type="submission" date="2019-10" db="EMBL/GenBank/DDBJ databases">
        <title>Streptomyces sp. strain GY16 isolated from leaves of Broussonetia papyrifera.</title>
        <authorList>
            <person name="Mo P."/>
        </authorList>
    </citation>
    <scope>NUCLEOTIDE SEQUENCE [LARGE SCALE GENOMIC DNA]</scope>
    <source>
        <strain evidence="2 3">GY16</strain>
    </source>
</reference>
<evidence type="ECO:0000313" key="2">
    <source>
        <dbReference type="EMBL" id="QFQ98998.1"/>
    </source>
</evidence>
<protein>
    <submittedName>
        <fullName evidence="2">Uncharacterized protein</fullName>
    </submittedName>
</protein>
<dbReference type="RefSeq" id="WP_152170435.1">
    <property type="nucleotide sequence ID" value="NZ_CP045096.1"/>
</dbReference>